<keyword evidence="2" id="KW-1185">Reference proteome</keyword>
<evidence type="ECO:0000313" key="1">
    <source>
        <dbReference type="EMBL" id="KAK1858071.1"/>
    </source>
</evidence>
<gene>
    <name evidence="1" type="ORF">I4F81_000685</name>
</gene>
<accession>A0ACC3BK03</accession>
<evidence type="ECO:0000313" key="2">
    <source>
        <dbReference type="Proteomes" id="UP000798662"/>
    </source>
</evidence>
<organism evidence="1 2">
    <name type="scientific">Pyropia yezoensis</name>
    <name type="common">Susabi-nori</name>
    <name type="synonym">Porphyra yezoensis</name>
    <dbReference type="NCBI Taxonomy" id="2788"/>
    <lineage>
        <taxon>Eukaryota</taxon>
        <taxon>Rhodophyta</taxon>
        <taxon>Bangiophyceae</taxon>
        <taxon>Bangiales</taxon>
        <taxon>Bangiaceae</taxon>
        <taxon>Pyropia</taxon>
    </lineage>
</organism>
<proteinExistence type="predicted"/>
<protein>
    <submittedName>
        <fullName evidence="1">Uncharacterized protein</fullName>
    </submittedName>
</protein>
<comment type="caution">
    <text evidence="1">The sequence shown here is derived from an EMBL/GenBank/DDBJ whole genome shotgun (WGS) entry which is preliminary data.</text>
</comment>
<dbReference type="EMBL" id="CM020618">
    <property type="protein sequence ID" value="KAK1858071.1"/>
    <property type="molecule type" value="Genomic_DNA"/>
</dbReference>
<name>A0ACC3BK03_PYRYE</name>
<sequence length="191" mass="20718">MDANYVPVLSSSVCAIHNWTDGINILQRVMSVDIGSVVVSRCFKTQNDALCWLTDPVQTEAVACSAEHKTFAGELASFDSQCWLALVSRVSATCVSVDAAELTIGALRNAAEGACVARYDGRTKRTAGSDDESLDSWDRSSIPSIEQGTFDDDAWERELDEVSDLVDVVIRRAESAETAEARPVKRAKVRG</sequence>
<reference evidence="1" key="1">
    <citation type="submission" date="2019-11" db="EMBL/GenBank/DDBJ databases">
        <title>Nori genome reveals adaptations in red seaweeds to the harsh intertidal environment.</title>
        <authorList>
            <person name="Wang D."/>
            <person name="Mao Y."/>
        </authorList>
    </citation>
    <scope>NUCLEOTIDE SEQUENCE</scope>
    <source>
        <tissue evidence="1">Gametophyte</tissue>
    </source>
</reference>
<dbReference type="Proteomes" id="UP000798662">
    <property type="component" value="Chromosome 1"/>
</dbReference>